<dbReference type="CDD" id="cd14014">
    <property type="entry name" value="STKc_PknB_like"/>
    <property type="match status" value="1"/>
</dbReference>
<comment type="caution">
    <text evidence="2">The sequence shown here is derived from an EMBL/GenBank/DDBJ whole genome shotgun (WGS) entry which is preliminary data.</text>
</comment>
<keyword evidence="2" id="KW-0418">Kinase</keyword>
<dbReference type="InterPro" id="IPR000719">
    <property type="entry name" value="Prot_kinase_dom"/>
</dbReference>
<keyword evidence="2" id="KW-0723">Serine/threonine-protein kinase</keyword>
<evidence type="ECO:0000259" key="1">
    <source>
        <dbReference type="PROSITE" id="PS50011"/>
    </source>
</evidence>
<evidence type="ECO:0000313" key="3">
    <source>
        <dbReference type="Proteomes" id="UP001155241"/>
    </source>
</evidence>
<dbReference type="EMBL" id="JAMXLR010000092">
    <property type="protein sequence ID" value="MCO6047729.1"/>
    <property type="molecule type" value="Genomic_DNA"/>
</dbReference>
<dbReference type="InterPro" id="IPR011009">
    <property type="entry name" value="Kinase-like_dom_sf"/>
</dbReference>
<dbReference type="SMART" id="SM00220">
    <property type="entry name" value="S_TKc"/>
    <property type="match status" value="1"/>
</dbReference>
<dbReference type="PANTHER" id="PTHR24348:SF68">
    <property type="entry name" value="SERINE_THREONINE-PROTEIN KINASE ATG1C"/>
    <property type="match status" value="1"/>
</dbReference>
<dbReference type="RefSeq" id="WP_252855838.1">
    <property type="nucleotide sequence ID" value="NZ_JAMXLR010000092.1"/>
</dbReference>
<dbReference type="PROSITE" id="PS50011">
    <property type="entry name" value="PROTEIN_KINASE_DOM"/>
    <property type="match status" value="1"/>
</dbReference>
<keyword evidence="3" id="KW-1185">Reference proteome</keyword>
<dbReference type="PANTHER" id="PTHR24348">
    <property type="entry name" value="SERINE/THREONINE-PROTEIN KINASE UNC-51-RELATED"/>
    <property type="match status" value="1"/>
</dbReference>
<dbReference type="GO" id="GO:0005737">
    <property type="term" value="C:cytoplasm"/>
    <property type="evidence" value="ECO:0007669"/>
    <property type="project" value="TreeGrafter"/>
</dbReference>
<gene>
    <name evidence="2" type="ORF">NG895_27815</name>
</gene>
<dbReference type="Proteomes" id="UP001155241">
    <property type="component" value="Unassembled WGS sequence"/>
</dbReference>
<sequence length="281" mass="32005">MFHLIRAGGVYQIWAVRPMSENTLFAMKWLPPGEKYTRHALSELRHEFAVGKTLDHPEIIKTYEFNTTNNGAYMLLEFFKTPNLKQQIVSNPFEVKCRAKEILMNCASGLAHMHKTGWVHRDVKPDNFLVADDSEVRLIDFNLARKIKTGISKIFSGKAAVQGTHSYMAPEQIRGQHVDARADIYSLGCVAYELFNGKPPFTANSFQELLNKHLKSKPPDLTVIDKNITPEFAAFVKRLMAKDPDERPPTMKDAQMELRGIQLFYGPPKPPKVDKHDHDEA</sequence>
<accession>A0A9X2JKZ4</accession>
<keyword evidence="2" id="KW-0808">Transferase</keyword>
<protein>
    <submittedName>
        <fullName evidence="2">Serine/threonine protein kinase</fullName>
    </submittedName>
</protein>
<dbReference type="Gene3D" id="3.30.200.20">
    <property type="entry name" value="Phosphorylase Kinase, domain 1"/>
    <property type="match status" value="1"/>
</dbReference>
<feature type="domain" description="Protein kinase" evidence="1">
    <location>
        <begin position="1"/>
        <end position="265"/>
    </location>
</feature>
<evidence type="ECO:0000313" key="2">
    <source>
        <dbReference type="EMBL" id="MCO6047729.1"/>
    </source>
</evidence>
<organism evidence="2 3">
    <name type="scientific">Aeoliella straminimaris</name>
    <dbReference type="NCBI Taxonomy" id="2954799"/>
    <lineage>
        <taxon>Bacteria</taxon>
        <taxon>Pseudomonadati</taxon>
        <taxon>Planctomycetota</taxon>
        <taxon>Planctomycetia</taxon>
        <taxon>Pirellulales</taxon>
        <taxon>Lacipirellulaceae</taxon>
        <taxon>Aeoliella</taxon>
    </lineage>
</organism>
<dbReference type="SUPFAM" id="SSF56112">
    <property type="entry name" value="Protein kinase-like (PK-like)"/>
    <property type="match status" value="1"/>
</dbReference>
<proteinExistence type="predicted"/>
<reference evidence="2" key="1">
    <citation type="submission" date="2022-06" db="EMBL/GenBank/DDBJ databases">
        <title>Aeoliella straminimaris, a novel planctomycete from sediments.</title>
        <authorList>
            <person name="Vitorino I.R."/>
            <person name="Lage O.M."/>
        </authorList>
    </citation>
    <scope>NUCLEOTIDE SEQUENCE</scope>
    <source>
        <strain evidence="2">ICT_H6.2</strain>
    </source>
</reference>
<name>A0A9X2JKZ4_9BACT</name>
<dbReference type="InterPro" id="IPR045269">
    <property type="entry name" value="Atg1-like"/>
</dbReference>
<dbReference type="GO" id="GO:0005524">
    <property type="term" value="F:ATP binding"/>
    <property type="evidence" value="ECO:0007669"/>
    <property type="project" value="InterPro"/>
</dbReference>
<dbReference type="Pfam" id="PF00069">
    <property type="entry name" value="Pkinase"/>
    <property type="match status" value="1"/>
</dbReference>
<dbReference type="AlphaFoldDB" id="A0A9X2JKZ4"/>
<dbReference type="GO" id="GO:0004674">
    <property type="term" value="F:protein serine/threonine kinase activity"/>
    <property type="evidence" value="ECO:0007669"/>
    <property type="project" value="UniProtKB-KW"/>
</dbReference>
<dbReference type="Gene3D" id="1.10.510.10">
    <property type="entry name" value="Transferase(Phosphotransferase) domain 1"/>
    <property type="match status" value="1"/>
</dbReference>